<gene>
    <name evidence="2" type="ORF">Baya_9083</name>
</gene>
<name>A0A556U7D0_BAGYA</name>
<keyword evidence="3" id="KW-1185">Reference proteome</keyword>
<dbReference type="AlphaFoldDB" id="A0A556U7D0"/>
<dbReference type="Proteomes" id="UP000319801">
    <property type="component" value="Unassembled WGS sequence"/>
</dbReference>
<sequence length="131" mass="14888">MRWTFHSHVVTHERFNAKGNIQCAAASSRRRETREGMDGARVTDPQYQIQRGGRGSGGKPRSDYTAFPCKSELARTMWESVWGECVHEECSRIPIPPSVFGYPENKAEARRWYASAFNSLYYPRAANLGEA</sequence>
<accession>A0A556U7D0</accession>
<evidence type="ECO:0000313" key="3">
    <source>
        <dbReference type="Proteomes" id="UP000319801"/>
    </source>
</evidence>
<reference evidence="2 3" key="1">
    <citation type="journal article" date="2019" name="Genome Biol. Evol.">
        <title>Whole-Genome Sequencing of the Giant Devil Catfish, Bagarius yarrelli.</title>
        <authorList>
            <person name="Jiang W."/>
            <person name="Lv Y."/>
            <person name="Cheng L."/>
            <person name="Yang K."/>
            <person name="Chao B."/>
            <person name="Wang X."/>
            <person name="Li Y."/>
            <person name="Pan X."/>
            <person name="You X."/>
            <person name="Zhang Y."/>
            <person name="Yang J."/>
            <person name="Li J."/>
            <person name="Zhang X."/>
            <person name="Liu S."/>
            <person name="Sun C."/>
            <person name="Yang J."/>
            <person name="Shi Q."/>
        </authorList>
    </citation>
    <scope>NUCLEOTIDE SEQUENCE [LARGE SCALE GENOMIC DNA]</scope>
    <source>
        <strain evidence="2">JWS20170419001</strain>
        <tissue evidence="2">Muscle</tissue>
    </source>
</reference>
<feature type="region of interest" description="Disordered" evidence="1">
    <location>
        <begin position="23"/>
        <end position="63"/>
    </location>
</feature>
<evidence type="ECO:0000313" key="2">
    <source>
        <dbReference type="EMBL" id="TSN57753.1"/>
    </source>
</evidence>
<organism evidence="2 3">
    <name type="scientific">Bagarius yarrelli</name>
    <name type="common">Goonch</name>
    <name type="synonym">Bagrus yarrelli</name>
    <dbReference type="NCBI Taxonomy" id="175774"/>
    <lineage>
        <taxon>Eukaryota</taxon>
        <taxon>Metazoa</taxon>
        <taxon>Chordata</taxon>
        <taxon>Craniata</taxon>
        <taxon>Vertebrata</taxon>
        <taxon>Euteleostomi</taxon>
        <taxon>Actinopterygii</taxon>
        <taxon>Neopterygii</taxon>
        <taxon>Teleostei</taxon>
        <taxon>Ostariophysi</taxon>
        <taxon>Siluriformes</taxon>
        <taxon>Sisoridae</taxon>
        <taxon>Sisorinae</taxon>
        <taxon>Bagarius</taxon>
    </lineage>
</organism>
<protein>
    <submittedName>
        <fullName evidence="2">Uncharacterized protein</fullName>
    </submittedName>
</protein>
<feature type="compositionally biased region" description="Basic and acidic residues" evidence="1">
    <location>
        <begin position="29"/>
        <end position="38"/>
    </location>
</feature>
<evidence type="ECO:0000256" key="1">
    <source>
        <dbReference type="SAM" id="MobiDB-lite"/>
    </source>
</evidence>
<comment type="caution">
    <text evidence="2">The sequence shown here is derived from an EMBL/GenBank/DDBJ whole genome shotgun (WGS) entry which is preliminary data.</text>
</comment>
<proteinExistence type="predicted"/>
<dbReference type="EMBL" id="VCAZ01000058">
    <property type="protein sequence ID" value="TSN57753.1"/>
    <property type="molecule type" value="Genomic_DNA"/>
</dbReference>